<dbReference type="InterPro" id="IPR001610">
    <property type="entry name" value="PAC"/>
</dbReference>
<organism evidence="16">
    <name type="scientific">marine metagenome</name>
    <dbReference type="NCBI Taxonomy" id="408172"/>
    <lineage>
        <taxon>unclassified sequences</taxon>
        <taxon>metagenomes</taxon>
        <taxon>ecological metagenomes</taxon>
    </lineage>
</organism>
<dbReference type="GO" id="GO:0016020">
    <property type="term" value="C:membrane"/>
    <property type="evidence" value="ECO:0007669"/>
    <property type="project" value="UniProtKB-SubCell"/>
</dbReference>
<evidence type="ECO:0000256" key="3">
    <source>
        <dbReference type="ARBA" id="ARBA00012438"/>
    </source>
</evidence>
<dbReference type="GO" id="GO:0030295">
    <property type="term" value="F:protein kinase activator activity"/>
    <property type="evidence" value="ECO:0007669"/>
    <property type="project" value="TreeGrafter"/>
</dbReference>
<feature type="region of interest" description="Disordered" evidence="13">
    <location>
        <begin position="1"/>
        <end position="33"/>
    </location>
</feature>
<dbReference type="Pfam" id="PF08447">
    <property type="entry name" value="PAS_3"/>
    <property type="match status" value="1"/>
</dbReference>
<dbReference type="GO" id="GO:0007234">
    <property type="term" value="P:osmosensory signaling via phosphorelay pathway"/>
    <property type="evidence" value="ECO:0007669"/>
    <property type="project" value="TreeGrafter"/>
</dbReference>
<protein>
    <recommendedName>
        <fullName evidence="3">histidine kinase</fullName>
        <ecNumber evidence="3">2.7.13.3</ecNumber>
    </recommendedName>
</protein>
<dbReference type="PRINTS" id="PR00344">
    <property type="entry name" value="BCTRLSENSOR"/>
</dbReference>
<dbReference type="InterPro" id="IPR035965">
    <property type="entry name" value="PAS-like_dom_sf"/>
</dbReference>
<dbReference type="CDD" id="cd00075">
    <property type="entry name" value="HATPase"/>
    <property type="match status" value="1"/>
</dbReference>
<evidence type="ECO:0000256" key="1">
    <source>
        <dbReference type="ARBA" id="ARBA00000085"/>
    </source>
</evidence>
<keyword evidence="12" id="KW-0472">Membrane</keyword>
<proteinExistence type="predicted"/>
<name>A0A381Y9B2_9ZZZZ</name>
<dbReference type="InterPro" id="IPR005467">
    <property type="entry name" value="His_kinase_dom"/>
</dbReference>
<dbReference type="PANTHER" id="PTHR42878:SF7">
    <property type="entry name" value="SENSOR HISTIDINE KINASE GLRK"/>
    <property type="match status" value="1"/>
</dbReference>
<evidence type="ECO:0000256" key="5">
    <source>
        <dbReference type="ARBA" id="ARBA00022679"/>
    </source>
</evidence>
<keyword evidence="11" id="KW-0902">Two-component regulatory system</keyword>
<dbReference type="Gene3D" id="3.30.450.20">
    <property type="entry name" value="PAS domain"/>
    <property type="match status" value="1"/>
</dbReference>
<dbReference type="SUPFAM" id="SSF55785">
    <property type="entry name" value="PYP-like sensor domain (PAS domain)"/>
    <property type="match status" value="1"/>
</dbReference>
<keyword evidence="6" id="KW-0812">Transmembrane</keyword>
<dbReference type="InterPro" id="IPR050351">
    <property type="entry name" value="BphY/WalK/GraS-like"/>
</dbReference>
<dbReference type="AlphaFoldDB" id="A0A381Y9B2"/>
<evidence type="ECO:0000256" key="6">
    <source>
        <dbReference type="ARBA" id="ARBA00022692"/>
    </source>
</evidence>
<keyword evidence="9" id="KW-0067">ATP-binding</keyword>
<gene>
    <name evidence="16" type="ORF">METZ01_LOCUS126429</name>
</gene>
<dbReference type="InterPro" id="IPR003661">
    <property type="entry name" value="HisK_dim/P_dom"/>
</dbReference>
<dbReference type="InterPro" id="IPR000700">
    <property type="entry name" value="PAS-assoc_C"/>
</dbReference>
<keyword evidence="5" id="KW-0808">Transferase</keyword>
<evidence type="ECO:0000256" key="12">
    <source>
        <dbReference type="ARBA" id="ARBA00023136"/>
    </source>
</evidence>
<dbReference type="Pfam" id="PF00512">
    <property type="entry name" value="HisKA"/>
    <property type="match status" value="1"/>
</dbReference>
<evidence type="ECO:0000259" key="15">
    <source>
        <dbReference type="PROSITE" id="PS50113"/>
    </source>
</evidence>
<dbReference type="SMART" id="SM00387">
    <property type="entry name" value="HATPase_c"/>
    <property type="match status" value="1"/>
</dbReference>
<keyword evidence="4" id="KW-0597">Phosphoprotein</keyword>
<dbReference type="Gene3D" id="3.30.565.10">
    <property type="entry name" value="Histidine kinase-like ATPase, C-terminal domain"/>
    <property type="match status" value="1"/>
</dbReference>
<dbReference type="InterPro" id="IPR000014">
    <property type="entry name" value="PAS"/>
</dbReference>
<evidence type="ECO:0000256" key="10">
    <source>
        <dbReference type="ARBA" id="ARBA00022989"/>
    </source>
</evidence>
<dbReference type="GO" id="GO:0000156">
    <property type="term" value="F:phosphorelay response regulator activity"/>
    <property type="evidence" value="ECO:0007669"/>
    <property type="project" value="TreeGrafter"/>
</dbReference>
<feature type="compositionally biased region" description="Acidic residues" evidence="13">
    <location>
        <begin position="1"/>
        <end position="12"/>
    </location>
</feature>
<reference evidence="16" key="1">
    <citation type="submission" date="2018-05" db="EMBL/GenBank/DDBJ databases">
        <authorList>
            <person name="Lanie J.A."/>
            <person name="Ng W.-L."/>
            <person name="Kazmierczak K.M."/>
            <person name="Andrzejewski T.M."/>
            <person name="Davidsen T.M."/>
            <person name="Wayne K.J."/>
            <person name="Tettelin H."/>
            <person name="Glass J.I."/>
            <person name="Rusch D."/>
            <person name="Podicherti R."/>
            <person name="Tsui H.-C.T."/>
            <person name="Winkler M.E."/>
        </authorList>
    </citation>
    <scope>NUCLEOTIDE SEQUENCE</scope>
</reference>
<dbReference type="SUPFAM" id="SSF47384">
    <property type="entry name" value="Homodimeric domain of signal transducing histidine kinase"/>
    <property type="match status" value="1"/>
</dbReference>
<dbReference type="GO" id="GO:0000155">
    <property type="term" value="F:phosphorelay sensor kinase activity"/>
    <property type="evidence" value="ECO:0007669"/>
    <property type="project" value="InterPro"/>
</dbReference>
<dbReference type="InterPro" id="IPR036097">
    <property type="entry name" value="HisK_dim/P_sf"/>
</dbReference>
<dbReference type="Gene3D" id="1.10.287.130">
    <property type="match status" value="1"/>
</dbReference>
<dbReference type="PANTHER" id="PTHR42878">
    <property type="entry name" value="TWO-COMPONENT HISTIDINE KINASE"/>
    <property type="match status" value="1"/>
</dbReference>
<accession>A0A381Y9B2</accession>
<evidence type="ECO:0000256" key="9">
    <source>
        <dbReference type="ARBA" id="ARBA00022840"/>
    </source>
</evidence>
<feature type="domain" description="PAC" evidence="15">
    <location>
        <begin position="121"/>
        <end position="172"/>
    </location>
</feature>
<dbReference type="CDD" id="cd00082">
    <property type="entry name" value="HisKA"/>
    <property type="match status" value="1"/>
</dbReference>
<evidence type="ECO:0000313" key="16">
    <source>
        <dbReference type="EMBL" id="SVA73575.1"/>
    </source>
</evidence>
<evidence type="ECO:0000256" key="2">
    <source>
        <dbReference type="ARBA" id="ARBA00004141"/>
    </source>
</evidence>
<evidence type="ECO:0000256" key="13">
    <source>
        <dbReference type="SAM" id="MobiDB-lite"/>
    </source>
</evidence>
<evidence type="ECO:0000256" key="8">
    <source>
        <dbReference type="ARBA" id="ARBA00022777"/>
    </source>
</evidence>
<dbReference type="SMART" id="SM00388">
    <property type="entry name" value="HisKA"/>
    <property type="match status" value="1"/>
</dbReference>
<dbReference type="EMBL" id="UINC01017676">
    <property type="protein sequence ID" value="SVA73575.1"/>
    <property type="molecule type" value="Genomic_DNA"/>
</dbReference>
<comment type="subcellular location">
    <subcellularLocation>
        <location evidence="2">Membrane</location>
        <topology evidence="2">Multi-pass membrane protein</topology>
    </subcellularLocation>
</comment>
<dbReference type="InterPro" id="IPR004358">
    <property type="entry name" value="Sig_transdc_His_kin-like_C"/>
</dbReference>
<feature type="non-terminal residue" evidence="16">
    <location>
        <position position="1"/>
    </location>
</feature>
<comment type="catalytic activity">
    <reaction evidence="1">
        <text>ATP + protein L-histidine = ADP + protein N-phospho-L-histidine.</text>
        <dbReference type="EC" id="2.7.13.3"/>
    </reaction>
</comment>
<evidence type="ECO:0000259" key="14">
    <source>
        <dbReference type="PROSITE" id="PS50109"/>
    </source>
</evidence>
<keyword evidence="10" id="KW-1133">Transmembrane helix</keyword>
<dbReference type="GO" id="GO:0005524">
    <property type="term" value="F:ATP binding"/>
    <property type="evidence" value="ECO:0007669"/>
    <property type="project" value="UniProtKB-KW"/>
</dbReference>
<dbReference type="SUPFAM" id="SSF55874">
    <property type="entry name" value="ATPase domain of HSP90 chaperone/DNA topoisomerase II/histidine kinase"/>
    <property type="match status" value="1"/>
</dbReference>
<dbReference type="InterPro" id="IPR013655">
    <property type="entry name" value="PAS_fold_3"/>
</dbReference>
<dbReference type="PROSITE" id="PS50113">
    <property type="entry name" value="PAC"/>
    <property type="match status" value="1"/>
</dbReference>
<dbReference type="InterPro" id="IPR036890">
    <property type="entry name" value="HATPase_C_sf"/>
</dbReference>
<evidence type="ECO:0000256" key="11">
    <source>
        <dbReference type="ARBA" id="ARBA00023012"/>
    </source>
</evidence>
<keyword evidence="7" id="KW-0547">Nucleotide-binding</keyword>
<dbReference type="PROSITE" id="PS50109">
    <property type="entry name" value="HIS_KIN"/>
    <property type="match status" value="1"/>
</dbReference>
<dbReference type="NCBIfam" id="TIGR00229">
    <property type="entry name" value="sensory_box"/>
    <property type="match status" value="1"/>
</dbReference>
<dbReference type="Pfam" id="PF02518">
    <property type="entry name" value="HATPase_c"/>
    <property type="match status" value="1"/>
</dbReference>
<evidence type="ECO:0000256" key="4">
    <source>
        <dbReference type="ARBA" id="ARBA00022553"/>
    </source>
</evidence>
<sequence length="398" mass="42870">VRTEDLTEEQEAAVESANESAPDPHVGPANSELRAGDHNARYLYETALGALPTGVIHLCADGTFLGATSAMERMLGHPPGWEPPEGGLLELVHPDDQEVGIAALARLAGDPALEPWDSTTDSVDLRVRNADGDYRWLEARGTDLRQDSQIAGYLVSFTDVTSRVEATQYRSQFFRTAAHELRAPVATMLGRLDILEATLEKVKADLPTTVPATVEHLRSSALRMQRLVGDLMDSARMDSGEFNLVRHENVDLAALITKEIADLAVEAGERNVTITKRVTPGPKVTVDSVRIGQVIANLLSNACRYGRNGGAVMVTADPTRDGWCIRFVDTGIGMDAETVARLGEPLFRAERAKEHAVGTGLGFAVTKGIVEAHGGTLTVESELDRGTTVTVLLPYETA</sequence>
<feature type="domain" description="Histidine kinase" evidence="14">
    <location>
        <begin position="176"/>
        <end position="397"/>
    </location>
</feature>
<dbReference type="CDD" id="cd00130">
    <property type="entry name" value="PAS"/>
    <property type="match status" value="1"/>
</dbReference>
<evidence type="ECO:0000256" key="7">
    <source>
        <dbReference type="ARBA" id="ARBA00022741"/>
    </source>
</evidence>
<dbReference type="InterPro" id="IPR003594">
    <property type="entry name" value="HATPase_dom"/>
</dbReference>
<dbReference type="FunFam" id="3.30.565.10:FF:000006">
    <property type="entry name" value="Sensor histidine kinase WalK"/>
    <property type="match status" value="1"/>
</dbReference>
<keyword evidence="8" id="KW-0418">Kinase</keyword>
<dbReference type="SMART" id="SM00086">
    <property type="entry name" value="PAC"/>
    <property type="match status" value="1"/>
</dbReference>
<dbReference type="EC" id="2.7.13.3" evidence="3"/>